<proteinExistence type="predicted"/>
<gene>
    <name evidence="1" type="ORF">CHBEV_107</name>
</gene>
<evidence type="ECO:0000313" key="2">
    <source>
        <dbReference type="Proteomes" id="UP000792220"/>
    </source>
</evidence>
<protein>
    <submittedName>
        <fullName evidence="1">Uncharacterized protein</fullName>
    </submittedName>
</protein>
<dbReference type="EMBL" id="HF679132">
    <property type="protein sequence ID" value="CCU55675.1"/>
    <property type="molecule type" value="Genomic_DNA"/>
</dbReference>
<keyword evidence="2" id="KW-1185">Reference proteome</keyword>
<organismHost>
    <name type="scientific">Choristoneura fumiferana</name>
    <name type="common">Spruce budworm moth</name>
    <name type="synonym">Archips fumiferana</name>
    <dbReference type="NCBI Taxonomy" id="7141"/>
</organismHost>
<name>A0A916KPY0_CBEPV</name>
<evidence type="ECO:0000313" key="1">
    <source>
        <dbReference type="EMBL" id="CCU55675.1"/>
    </source>
</evidence>
<dbReference type="RefSeq" id="YP_008004177.1">
    <property type="nucleotide sequence ID" value="NC_021248.1"/>
</dbReference>
<reference evidence="1" key="1">
    <citation type="journal article" date="2013" name="J. Virol.">
        <title>New Insights into the Evolution of Entomopoxvirinae from the Complete Genome Sequences of Four Entomopoxviruses Infecting Adoxophyes honmai, Choristoneura biennis, Choristoneura rosaceana, and Mythimna separata.</title>
        <authorList>
            <person name="Theze J."/>
            <person name="Takatsuka J."/>
            <person name="Li Z."/>
            <person name="Gallais J."/>
            <person name="Doucet D."/>
            <person name="Arif B."/>
            <person name="Nakai M."/>
            <person name="Herniou E.A."/>
        </authorList>
    </citation>
    <scope>NUCLEOTIDE SEQUENCE</scope>
</reference>
<dbReference type="Proteomes" id="UP000792220">
    <property type="component" value="Genome"/>
</dbReference>
<sequence length="127" mass="14991">MPIYSDNITIEIPGFNDEYISSIISFNFNNKLSQIKLYDRPYGHNTVVPGMALGIRWINKCNDVKFELLYNGDYPIQDAKYNLYLSGDDWLQIFSTTNNLIFTRIIYDDQIIIFRQNTLFFNIKKIK</sequence>
<organism evidence="1 2">
    <name type="scientific">Choristoneura biennis entomopoxvirus</name>
    <name type="common">CbEPV</name>
    <dbReference type="NCBI Taxonomy" id="10288"/>
    <lineage>
        <taxon>Viruses</taxon>
        <taxon>Varidnaviria</taxon>
        <taxon>Bamfordvirae</taxon>
        <taxon>Nucleocytoviricota</taxon>
        <taxon>Pokkesviricetes</taxon>
        <taxon>Chitovirales</taxon>
        <taxon>Poxviridae</taxon>
        <taxon>Entomopoxvirinae</taxon>
        <taxon>Betaentomopoxvirus</taxon>
        <taxon>Betaentomopoxvirus cbiennis</taxon>
    </lineage>
</organism>
<dbReference type="KEGG" id="vg:15613097"/>
<accession>A0A916KPY0</accession>
<dbReference type="OrthoDB" id="35911at10239"/>
<dbReference type="GeneID" id="15613097"/>